<accession>A0AAE1D2J4</accession>
<dbReference type="EMBL" id="JAWDGP010005692">
    <property type="protein sequence ID" value="KAK3753746.1"/>
    <property type="molecule type" value="Genomic_DNA"/>
</dbReference>
<keyword evidence="2" id="KW-1185">Reference proteome</keyword>
<evidence type="ECO:0000313" key="2">
    <source>
        <dbReference type="Proteomes" id="UP001283361"/>
    </source>
</evidence>
<sequence length="116" mass="13006">MRPLCRPSLLIVSRAHASANQITASVSWGHHVSLAAPIRAGRFREIRAELSRLTRWNGFGCRYGSSLENEGNAEIKSELYLLKGNHPIRPFQTAEFSAEAFQQRVELNGRLSKTSK</sequence>
<organism evidence="1 2">
    <name type="scientific">Elysia crispata</name>
    <name type="common">lettuce slug</name>
    <dbReference type="NCBI Taxonomy" id="231223"/>
    <lineage>
        <taxon>Eukaryota</taxon>
        <taxon>Metazoa</taxon>
        <taxon>Spiralia</taxon>
        <taxon>Lophotrochozoa</taxon>
        <taxon>Mollusca</taxon>
        <taxon>Gastropoda</taxon>
        <taxon>Heterobranchia</taxon>
        <taxon>Euthyneura</taxon>
        <taxon>Panpulmonata</taxon>
        <taxon>Sacoglossa</taxon>
        <taxon>Placobranchoidea</taxon>
        <taxon>Plakobranchidae</taxon>
        <taxon>Elysia</taxon>
    </lineage>
</organism>
<dbReference type="AlphaFoldDB" id="A0AAE1D2J4"/>
<comment type="caution">
    <text evidence="1">The sequence shown here is derived from an EMBL/GenBank/DDBJ whole genome shotgun (WGS) entry which is preliminary data.</text>
</comment>
<gene>
    <name evidence="1" type="ORF">RRG08_034921</name>
</gene>
<dbReference type="Proteomes" id="UP001283361">
    <property type="component" value="Unassembled WGS sequence"/>
</dbReference>
<name>A0AAE1D2J4_9GAST</name>
<evidence type="ECO:0000313" key="1">
    <source>
        <dbReference type="EMBL" id="KAK3753746.1"/>
    </source>
</evidence>
<protein>
    <submittedName>
        <fullName evidence="1">Uncharacterized protein</fullName>
    </submittedName>
</protein>
<reference evidence="1" key="1">
    <citation type="journal article" date="2023" name="G3 (Bethesda)">
        <title>A reference genome for the long-term kleptoplast-retaining sea slug Elysia crispata morphotype clarki.</title>
        <authorList>
            <person name="Eastman K.E."/>
            <person name="Pendleton A.L."/>
            <person name="Shaikh M.A."/>
            <person name="Suttiyut T."/>
            <person name="Ogas R."/>
            <person name="Tomko P."/>
            <person name="Gavelis G."/>
            <person name="Widhalm J.R."/>
            <person name="Wisecaver J.H."/>
        </authorList>
    </citation>
    <scope>NUCLEOTIDE SEQUENCE</scope>
    <source>
        <strain evidence="1">ECLA1</strain>
    </source>
</reference>
<proteinExistence type="predicted"/>